<dbReference type="EMBL" id="JABFAF010272188">
    <property type="protein sequence ID" value="MBA0878583.1"/>
    <property type="molecule type" value="Genomic_DNA"/>
</dbReference>
<dbReference type="PANTHER" id="PTHR48200">
    <property type="entry name" value="PROTEIN, PUTATIVE-RELATED"/>
    <property type="match status" value="1"/>
</dbReference>
<organism evidence="3 4">
    <name type="scientific">Gossypium schwendimanii</name>
    <name type="common">Cotton</name>
    <dbReference type="NCBI Taxonomy" id="34291"/>
    <lineage>
        <taxon>Eukaryota</taxon>
        <taxon>Viridiplantae</taxon>
        <taxon>Streptophyta</taxon>
        <taxon>Embryophyta</taxon>
        <taxon>Tracheophyta</taxon>
        <taxon>Spermatophyta</taxon>
        <taxon>Magnoliopsida</taxon>
        <taxon>eudicotyledons</taxon>
        <taxon>Gunneridae</taxon>
        <taxon>Pentapetalae</taxon>
        <taxon>rosids</taxon>
        <taxon>malvids</taxon>
        <taxon>Malvales</taxon>
        <taxon>Malvaceae</taxon>
        <taxon>Malvoideae</taxon>
        <taxon>Gossypium</taxon>
    </lineage>
</organism>
<sequence>MTTPEYNEWWVRRINDNIPRPSQRDSQSIEEHLRVVPSELEIIKQDFEKKNAELEKKIEQLEQEMMHLGLDVDVQKLETEKLIKGKNKAEEDLDKKIKADGWERKFREVLSRNGALEKSLSENQKEKCKLKDRVAELERSLHQYQSQNSEMELRASLSKIKEMKERIEELESVLRNYEIRIEYLETNESRQRKSPMANAEEGDNDEPLYSSGFTPPHGQTQAEVHPCKSSVTIRPQ</sequence>
<accession>A0A7J9N5I5</accession>
<protein>
    <submittedName>
        <fullName evidence="3">Uncharacterized protein</fullName>
    </submittedName>
</protein>
<proteinExistence type="predicted"/>
<dbReference type="AlphaFoldDB" id="A0A7J9N5I5"/>
<feature type="coiled-coil region" evidence="1">
    <location>
        <begin position="40"/>
        <end position="78"/>
    </location>
</feature>
<name>A0A7J9N5I5_GOSSC</name>
<evidence type="ECO:0000256" key="2">
    <source>
        <dbReference type="SAM" id="MobiDB-lite"/>
    </source>
</evidence>
<feature type="region of interest" description="Disordered" evidence="2">
    <location>
        <begin position="184"/>
        <end position="236"/>
    </location>
</feature>
<dbReference type="PANTHER" id="PTHR48200:SF1">
    <property type="entry name" value="AMINOTRANSFERASE-LIKE PLANT MOBILE DOMAIN-CONTAINING PROTEIN"/>
    <property type="match status" value="1"/>
</dbReference>
<reference evidence="3 4" key="1">
    <citation type="journal article" date="2019" name="Genome Biol. Evol.">
        <title>Insights into the evolution of the New World diploid cottons (Gossypium, subgenus Houzingenia) based on genome sequencing.</title>
        <authorList>
            <person name="Grover C.E."/>
            <person name="Arick M.A. 2nd"/>
            <person name="Thrash A."/>
            <person name="Conover J.L."/>
            <person name="Sanders W.S."/>
            <person name="Peterson D.G."/>
            <person name="Frelichowski J.E."/>
            <person name="Scheffler J.A."/>
            <person name="Scheffler B.E."/>
            <person name="Wendel J.F."/>
        </authorList>
    </citation>
    <scope>NUCLEOTIDE SEQUENCE [LARGE SCALE GENOMIC DNA]</scope>
    <source>
        <strain evidence="3">1</strain>
        <tissue evidence="3">Leaf</tissue>
    </source>
</reference>
<gene>
    <name evidence="3" type="ORF">Goshw_002115</name>
</gene>
<keyword evidence="4" id="KW-1185">Reference proteome</keyword>
<evidence type="ECO:0000313" key="4">
    <source>
        <dbReference type="Proteomes" id="UP000593576"/>
    </source>
</evidence>
<dbReference type="OrthoDB" id="1000281at2759"/>
<evidence type="ECO:0000313" key="3">
    <source>
        <dbReference type="EMBL" id="MBA0878583.1"/>
    </source>
</evidence>
<dbReference type="Proteomes" id="UP000593576">
    <property type="component" value="Unassembled WGS sequence"/>
</dbReference>
<keyword evidence="1" id="KW-0175">Coiled coil</keyword>
<feature type="compositionally biased region" description="Polar residues" evidence="2">
    <location>
        <begin position="211"/>
        <end position="222"/>
    </location>
</feature>
<comment type="caution">
    <text evidence="3">The sequence shown here is derived from an EMBL/GenBank/DDBJ whole genome shotgun (WGS) entry which is preliminary data.</text>
</comment>
<evidence type="ECO:0000256" key="1">
    <source>
        <dbReference type="SAM" id="Coils"/>
    </source>
</evidence>